<keyword evidence="7" id="KW-0865">Zymogen</keyword>
<dbReference type="SMART" id="SM00020">
    <property type="entry name" value="Tryp_SPc"/>
    <property type="match status" value="1"/>
</dbReference>
<dbReference type="PROSITE" id="PS00135">
    <property type="entry name" value="TRYPSIN_SER"/>
    <property type="match status" value="1"/>
</dbReference>
<evidence type="ECO:0000256" key="3">
    <source>
        <dbReference type="ARBA" id="ARBA00022729"/>
    </source>
</evidence>
<keyword evidence="9" id="KW-0325">Glycoprotein</keyword>
<dbReference type="GO" id="GO:0004252">
    <property type="term" value="F:serine-type endopeptidase activity"/>
    <property type="evidence" value="ECO:0007669"/>
    <property type="project" value="InterPro"/>
</dbReference>
<dbReference type="PROSITE" id="PS00134">
    <property type="entry name" value="TRYPSIN_HIS"/>
    <property type="match status" value="1"/>
</dbReference>
<evidence type="ECO:0000256" key="6">
    <source>
        <dbReference type="ARBA" id="ARBA00022837"/>
    </source>
</evidence>
<evidence type="ECO:0000313" key="13">
    <source>
        <dbReference type="EMBL" id="BAM20553.1"/>
    </source>
</evidence>
<evidence type="ECO:0000256" key="5">
    <source>
        <dbReference type="ARBA" id="ARBA00022825"/>
    </source>
</evidence>
<keyword evidence="1 11" id="KW-0645">Protease</keyword>
<dbReference type="EMBL" id="AK405171">
    <property type="protein sequence ID" value="BAM20553.1"/>
    <property type="molecule type" value="mRNA"/>
</dbReference>
<evidence type="ECO:0000256" key="8">
    <source>
        <dbReference type="ARBA" id="ARBA00023157"/>
    </source>
</evidence>
<dbReference type="GO" id="GO:0051604">
    <property type="term" value="P:protein maturation"/>
    <property type="evidence" value="ECO:0007669"/>
    <property type="project" value="UniProtKB-ARBA"/>
</dbReference>
<sequence length="234" mass="26333">MDCGGSVINSRYVLTAAHCIMDRNVAKVRIGEYDISSDVDCSGEDSYIECAPKYQEIDVSEPIHHEAYRDNPFTVNDIGLLRLKTHADLSVRNSGTICLPMTNLLLTKRIYGERATVAGWGITENQTKSNVLLRVDVPTYSPRECLKRYSRNGRVNLESYNRLTYTFCAGELGHDSCKGDSGGPLMVESIVKNTYKQVQYGIVSYGNNECGSDPPTIYTDIRKYMKWILDHIRP</sequence>
<keyword evidence="6" id="KW-0106">Calcium</keyword>
<dbReference type="GO" id="GO:0006508">
    <property type="term" value="P:proteolysis"/>
    <property type="evidence" value="ECO:0007669"/>
    <property type="project" value="UniProtKB-KW"/>
</dbReference>
<reference evidence="13" key="1">
    <citation type="journal article" date="2012" name="BMC Biol.">
        <title>Comprehensive microarray-based analysis for stage-specific larval camouflage pattern-associated genes in the swallowtail butterfly, Papilio xuthus.</title>
        <authorList>
            <person name="Futahashi R."/>
            <person name="Shirataki H."/>
            <person name="Narita T."/>
            <person name="Mita K."/>
            <person name="Fujiwara H."/>
        </authorList>
    </citation>
    <scope>NUCLEOTIDE SEQUENCE</scope>
    <source>
        <tissue evidence="13">Epidermis</tissue>
    </source>
</reference>
<evidence type="ECO:0000256" key="9">
    <source>
        <dbReference type="ARBA" id="ARBA00023180"/>
    </source>
</evidence>
<dbReference type="SUPFAM" id="SSF50494">
    <property type="entry name" value="Trypsin-like serine proteases"/>
    <property type="match status" value="1"/>
</dbReference>
<protein>
    <submittedName>
        <fullName evidence="13">Melanization protease 1</fullName>
    </submittedName>
</protein>
<dbReference type="InterPro" id="IPR033116">
    <property type="entry name" value="TRYPSIN_SER"/>
</dbReference>
<evidence type="ECO:0000256" key="10">
    <source>
        <dbReference type="ARBA" id="ARBA00024195"/>
    </source>
</evidence>
<dbReference type="GO" id="GO:0046872">
    <property type="term" value="F:metal ion binding"/>
    <property type="evidence" value="ECO:0007669"/>
    <property type="project" value="UniProtKB-KW"/>
</dbReference>
<name>I4DRL3_PAPPL</name>
<dbReference type="PANTHER" id="PTHR24256">
    <property type="entry name" value="TRYPTASE-RELATED"/>
    <property type="match status" value="1"/>
</dbReference>
<keyword evidence="4 11" id="KW-0378">Hydrolase</keyword>
<dbReference type="InterPro" id="IPR051487">
    <property type="entry name" value="Ser/Thr_Proteases_Immune/Dev"/>
</dbReference>
<dbReference type="FunFam" id="2.40.10.10:FF:000028">
    <property type="entry name" value="Serine protease easter"/>
    <property type="match status" value="1"/>
</dbReference>
<organism evidence="13">
    <name type="scientific">Papilio polytes</name>
    <name type="common">Common mormon</name>
    <name type="synonym">Swallowtail butterfly</name>
    <dbReference type="NCBI Taxonomy" id="76194"/>
    <lineage>
        <taxon>Eukaryota</taxon>
        <taxon>Metazoa</taxon>
        <taxon>Ecdysozoa</taxon>
        <taxon>Arthropoda</taxon>
        <taxon>Hexapoda</taxon>
        <taxon>Insecta</taxon>
        <taxon>Pterygota</taxon>
        <taxon>Neoptera</taxon>
        <taxon>Endopterygota</taxon>
        <taxon>Lepidoptera</taxon>
        <taxon>Glossata</taxon>
        <taxon>Ditrysia</taxon>
        <taxon>Papilionoidea</taxon>
        <taxon>Papilionidae</taxon>
        <taxon>Papilioninae</taxon>
        <taxon>Papilio</taxon>
    </lineage>
</organism>
<evidence type="ECO:0000256" key="7">
    <source>
        <dbReference type="ARBA" id="ARBA00023145"/>
    </source>
</evidence>
<dbReference type="PROSITE" id="PS50240">
    <property type="entry name" value="TRYPSIN_DOM"/>
    <property type="match status" value="1"/>
</dbReference>
<keyword evidence="2" id="KW-0479">Metal-binding</keyword>
<evidence type="ECO:0000259" key="12">
    <source>
        <dbReference type="PROSITE" id="PS50240"/>
    </source>
</evidence>
<dbReference type="PRINTS" id="PR00722">
    <property type="entry name" value="CHYMOTRYPSIN"/>
</dbReference>
<dbReference type="Pfam" id="PF00089">
    <property type="entry name" value="Trypsin"/>
    <property type="match status" value="1"/>
</dbReference>
<comment type="similarity">
    <text evidence="10">Belongs to the peptidase S1 family. CLIP subfamily.</text>
</comment>
<evidence type="ECO:0000256" key="4">
    <source>
        <dbReference type="ARBA" id="ARBA00022801"/>
    </source>
</evidence>
<dbReference type="InterPro" id="IPR043504">
    <property type="entry name" value="Peptidase_S1_PA_chymotrypsin"/>
</dbReference>
<dbReference type="AlphaFoldDB" id="I4DRL3"/>
<dbReference type="InterPro" id="IPR009003">
    <property type="entry name" value="Peptidase_S1_PA"/>
</dbReference>
<feature type="domain" description="Peptidase S1" evidence="12">
    <location>
        <begin position="1"/>
        <end position="233"/>
    </location>
</feature>
<dbReference type="InterPro" id="IPR018114">
    <property type="entry name" value="TRYPSIN_HIS"/>
</dbReference>
<dbReference type="InterPro" id="IPR001254">
    <property type="entry name" value="Trypsin_dom"/>
</dbReference>
<dbReference type="Gene3D" id="2.40.10.10">
    <property type="entry name" value="Trypsin-like serine proteases"/>
    <property type="match status" value="2"/>
</dbReference>
<proteinExistence type="evidence at transcript level"/>
<keyword evidence="8" id="KW-1015">Disulfide bond</keyword>
<evidence type="ECO:0000256" key="1">
    <source>
        <dbReference type="ARBA" id="ARBA00022670"/>
    </source>
</evidence>
<evidence type="ECO:0000256" key="2">
    <source>
        <dbReference type="ARBA" id="ARBA00022723"/>
    </source>
</evidence>
<keyword evidence="5 11" id="KW-0720">Serine protease</keyword>
<keyword evidence="3" id="KW-0732">Signal</keyword>
<dbReference type="InterPro" id="IPR001314">
    <property type="entry name" value="Peptidase_S1A"/>
</dbReference>
<accession>I4DRL3</accession>
<evidence type="ECO:0000256" key="11">
    <source>
        <dbReference type="RuleBase" id="RU363034"/>
    </source>
</evidence>
<dbReference type="FunFam" id="2.40.10.10:FF:000078">
    <property type="entry name" value="Serine protease H137"/>
    <property type="match status" value="1"/>
</dbReference>
<dbReference type="CDD" id="cd00190">
    <property type="entry name" value="Tryp_SPc"/>
    <property type="match status" value="1"/>
</dbReference>